<evidence type="ECO:0000313" key="9">
    <source>
        <dbReference type="Proteomes" id="UP001159405"/>
    </source>
</evidence>
<dbReference type="InterPro" id="IPR013320">
    <property type="entry name" value="ConA-like_dom_sf"/>
</dbReference>
<evidence type="ECO:0000256" key="4">
    <source>
        <dbReference type="ARBA" id="ARBA00023157"/>
    </source>
</evidence>
<keyword evidence="4" id="KW-1015">Disulfide bond</keyword>
<comment type="caution">
    <text evidence="8">The sequence shown here is derived from an EMBL/GenBank/DDBJ whole genome shotgun (WGS) entry which is preliminary data.</text>
</comment>
<evidence type="ECO:0000256" key="6">
    <source>
        <dbReference type="SAM" id="SignalP"/>
    </source>
</evidence>
<evidence type="ECO:0000256" key="2">
    <source>
        <dbReference type="ARBA" id="ARBA00022723"/>
    </source>
</evidence>
<organism evidence="8 9">
    <name type="scientific">Porites lobata</name>
    <dbReference type="NCBI Taxonomy" id="104759"/>
    <lineage>
        <taxon>Eukaryota</taxon>
        <taxon>Metazoa</taxon>
        <taxon>Cnidaria</taxon>
        <taxon>Anthozoa</taxon>
        <taxon>Hexacorallia</taxon>
        <taxon>Scleractinia</taxon>
        <taxon>Fungiina</taxon>
        <taxon>Poritidae</taxon>
        <taxon>Porites</taxon>
    </lineage>
</organism>
<dbReference type="EMBL" id="CALNXK010000015">
    <property type="protein sequence ID" value="CAH3046858.1"/>
    <property type="molecule type" value="Genomic_DNA"/>
</dbReference>
<comment type="cofactor">
    <cofactor evidence="1">
        <name>Ca(2+)</name>
        <dbReference type="ChEBI" id="CHEBI:29108"/>
    </cofactor>
</comment>
<dbReference type="InterPro" id="IPR001759">
    <property type="entry name" value="PTX_dom"/>
</dbReference>
<dbReference type="Proteomes" id="UP001159405">
    <property type="component" value="Unassembled WGS sequence"/>
</dbReference>
<dbReference type="SUPFAM" id="SSF49899">
    <property type="entry name" value="Concanavalin A-like lectins/glucanases"/>
    <property type="match status" value="1"/>
</dbReference>
<protein>
    <recommendedName>
        <fullName evidence="7">Pentraxin (PTX) domain-containing protein</fullName>
    </recommendedName>
</protein>
<evidence type="ECO:0000259" key="7">
    <source>
        <dbReference type="SMART" id="SM00159"/>
    </source>
</evidence>
<dbReference type="Gene3D" id="2.60.120.200">
    <property type="match status" value="1"/>
</dbReference>
<evidence type="ECO:0000313" key="8">
    <source>
        <dbReference type="EMBL" id="CAH3046858.1"/>
    </source>
</evidence>
<dbReference type="InterPro" id="IPR051360">
    <property type="entry name" value="Neuronal_Pentraxin_Related"/>
</dbReference>
<reference evidence="8 9" key="1">
    <citation type="submission" date="2022-05" db="EMBL/GenBank/DDBJ databases">
        <authorList>
            <consortium name="Genoscope - CEA"/>
            <person name="William W."/>
        </authorList>
    </citation>
    <scope>NUCLEOTIDE SEQUENCE [LARGE SCALE GENOMIC DNA]</scope>
</reference>
<evidence type="ECO:0000256" key="3">
    <source>
        <dbReference type="ARBA" id="ARBA00022837"/>
    </source>
</evidence>
<keyword evidence="3" id="KW-0106">Calcium</keyword>
<feature type="chain" id="PRO_5045863044" description="Pentraxin (PTX) domain-containing protein" evidence="6">
    <location>
        <begin position="28"/>
        <end position="264"/>
    </location>
</feature>
<gene>
    <name evidence="8" type="ORF">PLOB_00009782</name>
</gene>
<keyword evidence="2" id="KW-0479">Metal-binding</keyword>
<dbReference type="PANTHER" id="PTHR19277:SF161">
    <property type="entry name" value="LAMININ G DOMAIN-CONTAINING PROTEIN"/>
    <property type="match status" value="1"/>
</dbReference>
<keyword evidence="6" id="KW-0732">Signal</keyword>
<dbReference type="PANTHER" id="PTHR19277">
    <property type="entry name" value="PENTRAXIN"/>
    <property type="match status" value="1"/>
</dbReference>
<dbReference type="SMART" id="SM00159">
    <property type="entry name" value="PTX"/>
    <property type="match status" value="1"/>
</dbReference>
<evidence type="ECO:0000256" key="1">
    <source>
        <dbReference type="ARBA" id="ARBA00001913"/>
    </source>
</evidence>
<sequence>MAAVKLIAIASFVVLITLLEQTKPVEARRVKVVHIGPRVRKLIKKVDELKKEIASREQCEPCDSIKEEGFLFRNQTADYIDAGKLSGPLDSFTFCIWFKFEKDSDQGCIFSTGLKGRQLAMDVGLYILYGYLYFETSGPLTSFEADSGFGLDKWNHFCVTGYPWKFYLDGKLADTQAYQEFVLDPGQDNLVFGQFYSREDKSFLADYSFVGKMAGINFWDRSLSDQDISELFKSCASGKGNIISMADLHGMGEVEKISVSCKSE</sequence>
<dbReference type="Pfam" id="PF13385">
    <property type="entry name" value="Laminin_G_3"/>
    <property type="match status" value="1"/>
</dbReference>
<proteinExistence type="predicted"/>
<feature type="domain" description="Pentraxin (PTX)" evidence="7">
    <location>
        <begin position="62"/>
        <end position="262"/>
    </location>
</feature>
<keyword evidence="5" id="KW-0325">Glycoprotein</keyword>
<feature type="signal peptide" evidence="6">
    <location>
        <begin position="1"/>
        <end position="27"/>
    </location>
</feature>
<evidence type="ECO:0000256" key="5">
    <source>
        <dbReference type="ARBA" id="ARBA00023180"/>
    </source>
</evidence>
<name>A0ABN8NAQ0_9CNID</name>
<keyword evidence="9" id="KW-1185">Reference proteome</keyword>
<accession>A0ABN8NAQ0</accession>